<evidence type="ECO:0000256" key="2">
    <source>
        <dbReference type="SAM" id="SignalP"/>
    </source>
</evidence>
<evidence type="ECO:0000313" key="4">
    <source>
        <dbReference type="EMBL" id="PYH43007.1"/>
    </source>
</evidence>
<dbReference type="STRING" id="1450539.A0A318Z9C0"/>
<dbReference type="OrthoDB" id="4356646at2759"/>
<protein>
    <recommendedName>
        <fullName evidence="3">Apple domain-containing protein</fullName>
    </recommendedName>
</protein>
<dbReference type="Proteomes" id="UP000248349">
    <property type="component" value="Unassembled WGS sequence"/>
</dbReference>
<feature type="chain" id="PRO_5016397830" description="Apple domain-containing protein" evidence="2">
    <location>
        <begin position="21"/>
        <end position="332"/>
    </location>
</feature>
<dbReference type="RefSeq" id="XP_025428989.1">
    <property type="nucleotide sequence ID" value="XM_025576474.1"/>
</dbReference>
<evidence type="ECO:0000256" key="1">
    <source>
        <dbReference type="SAM" id="Coils"/>
    </source>
</evidence>
<sequence length="332" mass="37261">MKSNLLHTIASLSLVTLSAADSPTNCLLASNSLGEYNACCSGQVEGISEIDGIQFEYFCDSWWDPQAPAPVNTASARECAQLCYWDGACTGSTWVSRNGHCYLTTSSEDLQKKSYPPYSEGYMALRQRIGLSPPESACAPWINAAVANETTECANRLKPIQDARDVLERENQAYNTSLRHIQKERDGLNEANRNLSTALSQLQRQTEVLNQTSQELNGTNLFYKKLLDGEIGMTSNWREWARCPGADGKEITVQGVTYRQFCNQRLYSPNGFPRDNVILGYEDCIASCNDLPWCRGINFWTKWTRACFRFDYEGTYPLPKNFSEQVIAITPV</sequence>
<keyword evidence="2" id="KW-0732">Signal</keyword>
<feature type="coiled-coil region" evidence="1">
    <location>
        <begin position="164"/>
        <end position="219"/>
    </location>
</feature>
<keyword evidence="1" id="KW-0175">Coiled coil</keyword>
<reference evidence="4 5" key="1">
    <citation type="submission" date="2016-12" db="EMBL/GenBank/DDBJ databases">
        <title>The genomes of Aspergillus section Nigri reveals drivers in fungal speciation.</title>
        <authorList>
            <consortium name="DOE Joint Genome Institute"/>
            <person name="Vesth T.C."/>
            <person name="Nybo J."/>
            <person name="Theobald S."/>
            <person name="Brandl J."/>
            <person name="Frisvad J.C."/>
            <person name="Nielsen K.F."/>
            <person name="Lyhne E.K."/>
            <person name="Kogle M.E."/>
            <person name="Kuo A."/>
            <person name="Riley R."/>
            <person name="Clum A."/>
            <person name="Nolan M."/>
            <person name="Lipzen A."/>
            <person name="Salamov A."/>
            <person name="Henrissat B."/>
            <person name="Wiebenga A."/>
            <person name="De Vries R.P."/>
            <person name="Grigoriev I.V."/>
            <person name="Mortensen U.H."/>
            <person name="Andersen M.R."/>
            <person name="Baker S.E."/>
        </authorList>
    </citation>
    <scope>NUCLEOTIDE SEQUENCE [LARGE SCALE GENOMIC DNA]</scope>
    <source>
        <strain evidence="4 5">JOP 1030-1</strain>
    </source>
</reference>
<gene>
    <name evidence="4" type="ORF">BP01DRAFT_367738</name>
</gene>
<dbReference type="EMBL" id="KZ821247">
    <property type="protein sequence ID" value="PYH43007.1"/>
    <property type="molecule type" value="Genomic_DNA"/>
</dbReference>
<keyword evidence="5" id="KW-1185">Reference proteome</keyword>
<evidence type="ECO:0000313" key="5">
    <source>
        <dbReference type="Proteomes" id="UP000248349"/>
    </source>
</evidence>
<dbReference type="Pfam" id="PF00024">
    <property type="entry name" value="PAN_1"/>
    <property type="match status" value="1"/>
</dbReference>
<feature type="signal peptide" evidence="2">
    <location>
        <begin position="1"/>
        <end position="20"/>
    </location>
</feature>
<proteinExistence type="predicted"/>
<accession>A0A318Z9C0</accession>
<dbReference type="Gene3D" id="3.50.4.10">
    <property type="entry name" value="Hepatocyte Growth Factor"/>
    <property type="match status" value="1"/>
</dbReference>
<dbReference type="AlphaFoldDB" id="A0A318Z9C0"/>
<dbReference type="GeneID" id="37077703"/>
<dbReference type="InterPro" id="IPR003609">
    <property type="entry name" value="Pan_app"/>
</dbReference>
<name>A0A318Z9C0_9EURO</name>
<feature type="domain" description="Apple" evidence="3">
    <location>
        <begin position="69"/>
        <end position="113"/>
    </location>
</feature>
<organism evidence="4 5">
    <name type="scientific">Aspergillus saccharolyticus JOP 1030-1</name>
    <dbReference type="NCBI Taxonomy" id="1450539"/>
    <lineage>
        <taxon>Eukaryota</taxon>
        <taxon>Fungi</taxon>
        <taxon>Dikarya</taxon>
        <taxon>Ascomycota</taxon>
        <taxon>Pezizomycotina</taxon>
        <taxon>Eurotiomycetes</taxon>
        <taxon>Eurotiomycetidae</taxon>
        <taxon>Eurotiales</taxon>
        <taxon>Aspergillaceae</taxon>
        <taxon>Aspergillus</taxon>
        <taxon>Aspergillus subgen. Circumdati</taxon>
    </lineage>
</organism>
<evidence type="ECO:0000259" key="3">
    <source>
        <dbReference type="Pfam" id="PF00024"/>
    </source>
</evidence>